<evidence type="ECO:0000256" key="3">
    <source>
        <dbReference type="ARBA" id="ARBA00022692"/>
    </source>
</evidence>
<evidence type="ECO:0000256" key="1">
    <source>
        <dbReference type="ARBA" id="ARBA00004651"/>
    </source>
</evidence>
<dbReference type="AlphaFoldDB" id="A0A5S4HJV1"/>
<evidence type="ECO:0000256" key="7">
    <source>
        <dbReference type="SAM" id="Phobius"/>
    </source>
</evidence>
<feature type="compositionally biased region" description="Polar residues" evidence="6">
    <location>
        <begin position="7"/>
        <end position="17"/>
    </location>
</feature>
<feature type="transmembrane region" description="Helical" evidence="7">
    <location>
        <begin position="71"/>
        <end position="94"/>
    </location>
</feature>
<accession>A0A5S4HJV1</accession>
<dbReference type="CDD" id="cd06173">
    <property type="entry name" value="MFS_MefA_like"/>
    <property type="match status" value="1"/>
</dbReference>
<feature type="transmembrane region" description="Helical" evidence="7">
    <location>
        <begin position="381"/>
        <end position="399"/>
    </location>
</feature>
<sequence>MRRGQKVTATPSESSPRNGGGATEDNGQQNGSWRRDFRLLLSGSALSQLGTLGAAAANPLLALALTDSPIVAGWVAAASTLPGLFLHVPVGLLVDRYDRRRIMLVSQVMRVVNSVLLVIGLVSVAEPWPLLVVAAVIDGTCAVFFRIAELAAVRFVVPDGEAESAMGKSEARHHLALVLGRPVGGVLFAAGRAFPYILDALTSLVSVVSLLLLKTKLLQSTTAPEEAPKMSKRGMLISAREGFLRIYQDRFLFISLLVCAIANIGFQIVILLLVVEAERQRLSGSVIGAMLATSGVSGFFGALTAPAVVRRLKPVATVKYCVIFWLPFLLIVASTQNPLIGMSAWGVCSFMGAYINVALAVHQSRVIPTEVLGRVEGVSQFLTTGAVTIGAFAGGYVITAFGTRLTAVLVAAAFAGIVAAVLVLVRDPARVPARDAARSAERNTERRPEVPSPPDRVTSAAAESGGKAPIGGRPVPLGGTHGLPVEMPAVRP</sequence>
<feature type="region of interest" description="Disordered" evidence="6">
    <location>
        <begin position="434"/>
        <end position="492"/>
    </location>
</feature>
<dbReference type="OrthoDB" id="3542743at2"/>
<organism evidence="9 10">
    <name type="scientific">Actinomadura geliboluensis</name>
    <dbReference type="NCBI Taxonomy" id="882440"/>
    <lineage>
        <taxon>Bacteria</taxon>
        <taxon>Bacillati</taxon>
        <taxon>Actinomycetota</taxon>
        <taxon>Actinomycetes</taxon>
        <taxon>Streptosporangiales</taxon>
        <taxon>Thermomonosporaceae</taxon>
        <taxon>Actinomadura</taxon>
    </lineage>
</organism>
<proteinExistence type="predicted"/>
<comment type="caution">
    <text evidence="9">The sequence shown here is derived from an EMBL/GenBank/DDBJ whole genome shotgun (WGS) entry which is preliminary data.</text>
</comment>
<feature type="compositionally biased region" description="Basic and acidic residues" evidence="6">
    <location>
        <begin position="434"/>
        <end position="449"/>
    </location>
</feature>
<feature type="transmembrane region" description="Helical" evidence="7">
    <location>
        <begin position="39"/>
        <end position="65"/>
    </location>
</feature>
<evidence type="ECO:0000256" key="2">
    <source>
        <dbReference type="ARBA" id="ARBA00022475"/>
    </source>
</evidence>
<protein>
    <submittedName>
        <fullName evidence="9">MFS transporter</fullName>
    </submittedName>
</protein>
<feature type="transmembrane region" description="Helical" evidence="7">
    <location>
        <begin position="251"/>
        <end position="274"/>
    </location>
</feature>
<keyword evidence="5 7" id="KW-0472">Membrane</keyword>
<dbReference type="Proteomes" id="UP000305238">
    <property type="component" value="Unassembled WGS sequence"/>
</dbReference>
<feature type="domain" description="Major facilitator superfamily (MFS) profile" evidence="8">
    <location>
        <begin position="36"/>
        <end position="430"/>
    </location>
</feature>
<evidence type="ECO:0000313" key="10">
    <source>
        <dbReference type="Proteomes" id="UP000305238"/>
    </source>
</evidence>
<dbReference type="InterPro" id="IPR020846">
    <property type="entry name" value="MFS_dom"/>
</dbReference>
<evidence type="ECO:0000256" key="5">
    <source>
        <dbReference type="ARBA" id="ARBA00023136"/>
    </source>
</evidence>
<dbReference type="PROSITE" id="PS50850">
    <property type="entry name" value="MFS"/>
    <property type="match status" value="1"/>
</dbReference>
<dbReference type="Pfam" id="PF07690">
    <property type="entry name" value="MFS_1"/>
    <property type="match status" value="1"/>
</dbReference>
<feature type="transmembrane region" description="Helical" evidence="7">
    <location>
        <begin position="405"/>
        <end position="425"/>
    </location>
</feature>
<feature type="transmembrane region" description="Helical" evidence="7">
    <location>
        <begin position="193"/>
        <end position="213"/>
    </location>
</feature>
<dbReference type="PANTHER" id="PTHR23513:SF6">
    <property type="entry name" value="MAJOR FACILITATOR SUPERFAMILY ASSOCIATED DOMAIN-CONTAINING PROTEIN"/>
    <property type="match status" value="1"/>
</dbReference>
<evidence type="ECO:0000259" key="8">
    <source>
        <dbReference type="PROSITE" id="PS50850"/>
    </source>
</evidence>
<feature type="region of interest" description="Disordered" evidence="6">
    <location>
        <begin position="1"/>
        <end position="30"/>
    </location>
</feature>
<dbReference type="InterPro" id="IPR036259">
    <property type="entry name" value="MFS_trans_sf"/>
</dbReference>
<evidence type="ECO:0000256" key="4">
    <source>
        <dbReference type="ARBA" id="ARBA00022989"/>
    </source>
</evidence>
<gene>
    <name evidence="9" type="ORF">ETD96_12160</name>
</gene>
<feature type="transmembrane region" description="Helical" evidence="7">
    <location>
        <begin position="339"/>
        <end position="361"/>
    </location>
</feature>
<dbReference type="EMBL" id="VCKZ01000066">
    <property type="protein sequence ID" value="TMR40170.1"/>
    <property type="molecule type" value="Genomic_DNA"/>
</dbReference>
<name>A0A5S4HJV1_9ACTN</name>
<comment type="subcellular location">
    <subcellularLocation>
        <location evidence="1">Cell membrane</location>
        <topology evidence="1">Multi-pass membrane protein</topology>
    </subcellularLocation>
</comment>
<feature type="transmembrane region" description="Helical" evidence="7">
    <location>
        <begin position="316"/>
        <end position="333"/>
    </location>
</feature>
<keyword evidence="3 7" id="KW-0812">Transmembrane</keyword>
<reference evidence="9 10" key="1">
    <citation type="submission" date="2019-05" db="EMBL/GenBank/DDBJ databases">
        <title>Draft genome sequence of Actinomadura geliboluensis A8036.</title>
        <authorList>
            <person name="Saricaoglu S."/>
            <person name="Isik K."/>
        </authorList>
    </citation>
    <scope>NUCLEOTIDE SEQUENCE [LARGE SCALE GENOMIC DNA]</scope>
    <source>
        <strain evidence="9 10">A8036</strain>
    </source>
</reference>
<evidence type="ECO:0000313" key="9">
    <source>
        <dbReference type="EMBL" id="TMR40170.1"/>
    </source>
</evidence>
<dbReference type="PANTHER" id="PTHR23513">
    <property type="entry name" value="INTEGRAL MEMBRANE EFFLUX PROTEIN-RELATED"/>
    <property type="match status" value="1"/>
</dbReference>
<keyword evidence="10" id="KW-1185">Reference proteome</keyword>
<keyword evidence="4 7" id="KW-1133">Transmembrane helix</keyword>
<keyword evidence="2" id="KW-1003">Cell membrane</keyword>
<feature type="transmembrane region" description="Helical" evidence="7">
    <location>
        <begin position="115"/>
        <end position="137"/>
    </location>
</feature>
<dbReference type="SUPFAM" id="SSF103473">
    <property type="entry name" value="MFS general substrate transporter"/>
    <property type="match status" value="1"/>
</dbReference>
<dbReference type="Gene3D" id="1.20.1250.20">
    <property type="entry name" value="MFS general substrate transporter like domains"/>
    <property type="match status" value="1"/>
</dbReference>
<dbReference type="GO" id="GO:0022857">
    <property type="term" value="F:transmembrane transporter activity"/>
    <property type="evidence" value="ECO:0007669"/>
    <property type="project" value="InterPro"/>
</dbReference>
<evidence type="ECO:0000256" key="6">
    <source>
        <dbReference type="SAM" id="MobiDB-lite"/>
    </source>
</evidence>
<dbReference type="InterPro" id="IPR011701">
    <property type="entry name" value="MFS"/>
</dbReference>
<dbReference type="GO" id="GO:0005886">
    <property type="term" value="C:plasma membrane"/>
    <property type="evidence" value="ECO:0007669"/>
    <property type="project" value="UniProtKB-SubCell"/>
</dbReference>
<feature type="transmembrane region" description="Helical" evidence="7">
    <location>
        <begin position="286"/>
        <end position="309"/>
    </location>
</feature>